<dbReference type="Proteomes" id="UP000761264">
    <property type="component" value="Unassembled WGS sequence"/>
</dbReference>
<gene>
    <name evidence="1" type="ORF">HBA54_27315</name>
</gene>
<proteinExistence type="predicted"/>
<accession>A0A967F3A5</accession>
<organism evidence="1 2">
    <name type="scientific">Pelagibius litoralis</name>
    <dbReference type="NCBI Taxonomy" id="374515"/>
    <lineage>
        <taxon>Bacteria</taxon>
        <taxon>Pseudomonadati</taxon>
        <taxon>Pseudomonadota</taxon>
        <taxon>Alphaproteobacteria</taxon>
        <taxon>Rhodospirillales</taxon>
        <taxon>Rhodovibrionaceae</taxon>
        <taxon>Pelagibius</taxon>
    </lineage>
</organism>
<dbReference type="EMBL" id="JAAQPH010000038">
    <property type="protein sequence ID" value="NIA72305.1"/>
    <property type="molecule type" value="Genomic_DNA"/>
</dbReference>
<keyword evidence="2" id="KW-1185">Reference proteome</keyword>
<protein>
    <submittedName>
        <fullName evidence="1">Uncharacterized protein</fullName>
    </submittedName>
</protein>
<reference evidence="1" key="1">
    <citation type="submission" date="2020-03" db="EMBL/GenBank/DDBJ databases">
        <title>Genome of Pelagibius litoralis DSM 21314T.</title>
        <authorList>
            <person name="Wang G."/>
        </authorList>
    </citation>
    <scope>NUCLEOTIDE SEQUENCE</scope>
    <source>
        <strain evidence="1">DSM 21314</strain>
    </source>
</reference>
<evidence type="ECO:0000313" key="2">
    <source>
        <dbReference type="Proteomes" id="UP000761264"/>
    </source>
</evidence>
<comment type="caution">
    <text evidence="1">The sequence shown here is derived from an EMBL/GenBank/DDBJ whole genome shotgun (WGS) entry which is preliminary data.</text>
</comment>
<name>A0A967F3A5_9PROT</name>
<sequence length="63" mass="7197">MQMFELDFETAALIRRVYLPRNPNKIRNADPAVKAAVVAFIAAIERGPLPPEHVPYGHDFERH</sequence>
<dbReference type="RefSeq" id="WP_167231446.1">
    <property type="nucleotide sequence ID" value="NZ_JAAQPH010000038.1"/>
</dbReference>
<evidence type="ECO:0000313" key="1">
    <source>
        <dbReference type="EMBL" id="NIA72305.1"/>
    </source>
</evidence>
<dbReference type="AlphaFoldDB" id="A0A967F3A5"/>